<keyword evidence="2" id="KW-1185">Reference proteome</keyword>
<reference evidence="1" key="2">
    <citation type="submission" date="2017-10" db="EMBL/GenBank/DDBJ databases">
        <title>Ladona fulva Genome sequencing and assembly.</title>
        <authorList>
            <person name="Murali S."/>
            <person name="Richards S."/>
            <person name="Bandaranaike D."/>
            <person name="Bellair M."/>
            <person name="Blankenburg K."/>
            <person name="Chao H."/>
            <person name="Dinh H."/>
            <person name="Doddapaneni H."/>
            <person name="Dugan-Rocha S."/>
            <person name="Elkadiri S."/>
            <person name="Gnanaolivu R."/>
            <person name="Hernandez B."/>
            <person name="Skinner E."/>
            <person name="Javaid M."/>
            <person name="Lee S."/>
            <person name="Li M."/>
            <person name="Ming W."/>
            <person name="Munidasa M."/>
            <person name="Muniz J."/>
            <person name="Nguyen L."/>
            <person name="Hughes D."/>
            <person name="Osuji N."/>
            <person name="Pu L.-L."/>
            <person name="Puazo M."/>
            <person name="Qu C."/>
            <person name="Quiroz J."/>
            <person name="Raj R."/>
            <person name="Weissenberger G."/>
            <person name="Xin Y."/>
            <person name="Zou X."/>
            <person name="Han Y."/>
            <person name="Worley K."/>
            <person name="Muzny D."/>
            <person name="Gibbs R."/>
        </authorList>
    </citation>
    <scope>NUCLEOTIDE SEQUENCE</scope>
    <source>
        <strain evidence="1">Sampled in the wild</strain>
    </source>
</reference>
<dbReference type="EMBL" id="KZ309337">
    <property type="protein sequence ID" value="KAG8238339.1"/>
    <property type="molecule type" value="Genomic_DNA"/>
</dbReference>
<dbReference type="Proteomes" id="UP000792457">
    <property type="component" value="Unassembled WGS sequence"/>
</dbReference>
<gene>
    <name evidence="1" type="ORF">J437_LFUL017200</name>
</gene>
<accession>A0A8K0PCE0</accession>
<name>A0A8K0PCE0_LADFU</name>
<sequence length="274" mass="32280">MKLWEKIHKKELKEYLNTCNWEGNGLHEMSDIFVVNLSLALKKFVPVKIIHPNKSKDLPWFTNEVKMYEKLTNHEEDWSMYKSLRNMCGSMMDKEKKKYFEREIDKSKYDMKNMWKTIKFLDGSRGTTDDILKVHIEGDESLSENNQLNNFYVNSVLDIVNSIPKISQVENDTIKDISFVTVTYSLFEFKEIDLPKLYKVVFSMRNKKAAPDHITANLTSETFIEIIKSTYSESWKTCLVIPIPKKKNPLESHDLRPINCLPVYEKILEIILHE</sequence>
<dbReference type="AlphaFoldDB" id="A0A8K0PCE0"/>
<dbReference type="OrthoDB" id="8044406at2759"/>
<comment type="caution">
    <text evidence="1">The sequence shown here is derived from an EMBL/GenBank/DDBJ whole genome shotgun (WGS) entry which is preliminary data.</text>
</comment>
<protein>
    <submittedName>
        <fullName evidence="1">Uncharacterized protein</fullName>
    </submittedName>
</protein>
<evidence type="ECO:0000313" key="2">
    <source>
        <dbReference type="Proteomes" id="UP000792457"/>
    </source>
</evidence>
<proteinExistence type="predicted"/>
<evidence type="ECO:0000313" key="1">
    <source>
        <dbReference type="EMBL" id="KAG8238339.1"/>
    </source>
</evidence>
<organism evidence="1 2">
    <name type="scientific">Ladona fulva</name>
    <name type="common">Scarce chaser dragonfly</name>
    <name type="synonym">Libellula fulva</name>
    <dbReference type="NCBI Taxonomy" id="123851"/>
    <lineage>
        <taxon>Eukaryota</taxon>
        <taxon>Metazoa</taxon>
        <taxon>Ecdysozoa</taxon>
        <taxon>Arthropoda</taxon>
        <taxon>Hexapoda</taxon>
        <taxon>Insecta</taxon>
        <taxon>Pterygota</taxon>
        <taxon>Palaeoptera</taxon>
        <taxon>Odonata</taxon>
        <taxon>Epiprocta</taxon>
        <taxon>Anisoptera</taxon>
        <taxon>Libelluloidea</taxon>
        <taxon>Libellulidae</taxon>
        <taxon>Ladona</taxon>
    </lineage>
</organism>
<dbReference type="PANTHER" id="PTHR47510">
    <property type="entry name" value="REVERSE TRANSCRIPTASE DOMAIN-CONTAINING PROTEIN"/>
    <property type="match status" value="1"/>
</dbReference>
<reference evidence="1" key="1">
    <citation type="submission" date="2013-04" db="EMBL/GenBank/DDBJ databases">
        <authorList>
            <person name="Qu J."/>
            <person name="Murali S.C."/>
            <person name="Bandaranaike D."/>
            <person name="Bellair M."/>
            <person name="Blankenburg K."/>
            <person name="Chao H."/>
            <person name="Dinh H."/>
            <person name="Doddapaneni H."/>
            <person name="Downs B."/>
            <person name="Dugan-Rocha S."/>
            <person name="Elkadiri S."/>
            <person name="Gnanaolivu R.D."/>
            <person name="Hernandez B."/>
            <person name="Javaid M."/>
            <person name="Jayaseelan J.C."/>
            <person name="Lee S."/>
            <person name="Li M."/>
            <person name="Ming W."/>
            <person name="Munidasa M."/>
            <person name="Muniz J."/>
            <person name="Nguyen L."/>
            <person name="Ongeri F."/>
            <person name="Osuji N."/>
            <person name="Pu L.-L."/>
            <person name="Puazo M."/>
            <person name="Qu C."/>
            <person name="Quiroz J."/>
            <person name="Raj R."/>
            <person name="Weissenberger G."/>
            <person name="Xin Y."/>
            <person name="Zou X."/>
            <person name="Han Y."/>
            <person name="Richards S."/>
            <person name="Worley K."/>
            <person name="Muzny D."/>
            <person name="Gibbs R."/>
        </authorList>
    </citation>
    <scope>NUCLEOTIDE SEQUENCE</scope>
    <source>
        <strain evidence="1">Sampled in the wild</strain>
    </source>
</reference>
<dbReference type="PANTHER" id="PTHR47510:SF3">
    <property type="entry name" value="ENDO_EXONUCLEASE_PHOSPHATASE DOMAIN-CONTAINING PROTEIN"/>
    <property type="match status" value="1"/>
</dbReference>